<dbReference type="CDD" id="cd00082">
    <property type="entry name" value="HisKA"/>
    <property type="match status" value="1"/>
</dbReference>
<keyword evidence="10 14" id="KW-1133">Transmembrane helix</keyword>
<dbReference type="Pfam" id="PF00072">
    <property type="entry name" value="Response_reg"/>
    <property type="match status" value="1"/>
</dbReference>
<organism evidence="17 18">
    <name type="scientific">Leisingera aquaemixtae</name>
    <dbReference type="NCBI Taxonomy" id="1396826"/>
    <lineage>
        <taxon>Bacteria</taxon>
        <taxon>Pseudomonadati</taxon>
        <taxon>Pseudomonadota</taxon>
        <taxon>Alphaproteobacteria</taxon>
        <taxon>Rhodobacterales</taxon>
        <taxon>Roseobacteraceae</taxon>
        <taxon>Leisingera</taxon>
    </lineage>
</organism>
<dbReference type="GO" id="GO:0016020">
    <property type="term" value="C:membrane"/>
    <property type="evidence" value="ECO:0007669"/>
    <property type="project" value="UniProtKB-SubCell"/>
</dbReference>
<evidence type="ECO:0000256" key="9">
    <source>
        <dbReference type="ARBA" id="ARBA00022840"/>
    </source>
</evidence>
<evidence type="ECO:0000256" key="8">
    <source>
        <dbReference type="ARBA" id="ARBA00022777"/>
    </source>
</evidence>
<dbReference type="InterPro" id="IPR004358">
    <property type="entry name" value="Sig_transdc_His_kin-like_C"/>
</dbReference>
<dbReference type="PANTHER" id="PTHR45339">
    <property type="entry name" value="HYBRID SIGNAL TRANSDUCTION HISTIDINE KINASE J"/>
    <property type="match status" value="1"/>
</dbReference>
<keyword evidence="4 13" id="KW-0597">Phosphoprotein</keyword>
<feature type="domain" description="Response regulatory" evidence="16">
    <location>
        <begin position="483"/>
        <end position="602"/>
    </location>
</feature>
<evidence type="ECO:0000256" key="5">
    <source>
        <dbReference type="ARBA" id="ARBA00022679"/>
    </source>
</evidence>
<keyword evidence="5 17" id="KW-0808">Transferase</keyword>
<accession>A0A0P1HA86</accession>
<comment type="subcellular location">
    <subcellularLocation>
        <location evidence="2">Membrane</location>
    </subcellularLocation>
</comment>
<dbReference type="InterPro" id="IPR036890">
    <property type="entry name" value="HATPase_C_sf"/>
</dbReference>
<dbReference type="PANTHER" id="PTHR45339:SF1">
    <property type="entry name" value="HYBRID SIGNAL TRANSDUCTION HISTIDINE KINASE J"/>
    <property type="match status" value="1"/>
</dbReference>
<feature type="modified residue" description="4-aspartylphosphate" evidence="13">
    <location>
        <position position="532"/>
    </location>
</feature>
<dbReference type="CDD" id="cd17546">
    <property type="entry name" value="REC_hyHK_CKI1_RcsC-like"/>
    <property type="match status" value="1"/>
</dbReference>
<evidence type="ECO:0000256" key="13">
    <source>
        <dbReference type="PROSITE-ProRule" id="PRU00169"/>
    </source>
</evidence>
<dbReference type="Pfam" id="PF00512">
    <property type="entry name" value="HisKA"/>
    <property type="match status" value="1"/>
</dbReference>
<keyword evidence="11" id="KW-0902">Two-component regulatory system</keyword>
<dbReference type="STRING" id="1396826.PHA8399_02447"/>
<dbReference type="Gene3D" id="3.40.50.2300">
    <property type="match status" value="1"/>
</dbReference>
<dbReference type="GO" id="GO:0005524">
    <property type="term" value="F:ATP binding"/>
    <property type="evidence" value="ECO:0007669"/>
    <property type="project" value="UniProtKB-KW"/>
</dbReference>
<feature type="domain" description="Histidine kinase" evidence="15">
    <location>
        <begin position="240"/>
        <end position="463"/>
    </location>
</feature>
<dbReference type="Gene3D" id="1.10.287.130">
    <property type="match status" value="1"/>
</dbReference>
<dbReference type="GO" id="GO:0000155">
    <property type="term" value="F:phosphorelay sensor kinase activity"/>
    <property type="evidence" value="ECO:0007669"/>
    <property type="project" value="InterPro"/>
</dbReference>
<evidence type="ECO:0000256" key="4">
    <source>
        <dbReference type="ARBA" id="ARBA00022553"/>
    </source>
</evidence>
<keyword evidence="9" id="KW-0067">ATP-binding</keyword>
<evidence type="ECO:0000256" key="1">
    <source>
        <dbReference type="ARBA" id="ARBA00000085"/>
    </source>
</evidence>
<evidence type="ECO:0000313" key="17">
    <source>
        <dbReference type="EMBL" id="CUI00319.1"/>
    </source>
</evidence>
<sequence>MTKQRVTRRYLRLRSGIALAILLAAAVAAFCVTLTGHNSVARRAENTIVLDQILVSLAELALAFDAVKDDPGSQKALIARGRIRRSARPAADSLAGLTAPGALAAFSPQAQQILSQPALNPVSELKDILFLAAHLTEPAGNRQAEGDAKAAALAANLSRRLLPVLMEVKEAEARTGRIAAERQLTYALAAVLIGGIGVFVAARFVHMPMERFIISAQSEIEASRRKAEAASEAKSVFLATMSHEIRTPLNGVLGLAELLNDTALDDKQRHMIRMMIVSGNSLLSIINDVLDLSKAEAGKLEMEAEAFNVRGLCLEVIDLFSARAQSANIDLTLQESAGVSNWHVLGYGTAVRQIVVNLVSNALKFTGNGAVGVVLQELPSGQDGTRVIRIAVKDTGIGVPPEAQERIFEQFAQADATTTTRFGGTGLGLAIVKNLTGAIGGTIALQSTEGVGSEFTVEFPVKDVPPPAEVPQPGPVGAVFSKKILVADDNRVNQMIAGKMLERLGCTVMTAGDGVEAVGLARSWAPDLVLMDVRMPEMDGLDATRAIRARERELGLPPVPVIGLSANAMSEQRAEGLAAGMDDYLAKPVTKAALAAALTRLWPEEAGAPEAAPAEEGNSKCA</sequence>
<proteinExistence type="predicted"/>
<dbReference type="Pfam" id="PF02518">
    <property type="entry name" value="HATPase_c"/>
    <property type="match status" value="1"/>
</dbReference>
<feature type="transmembrane region" description="Helical" evidence="14">
    <location>
        <begin position="184"/>
        <end position="205"/>
    </location>
</feature>
<dbReference type="PRINTS" id="PR00344">
    <property type="entry name" value="BCTRLSENSOR"/>
</dbReference>
<gene>
    <name evidence="17" type="primary">luxQ_3</name>
    <name evidence="17" type="ORF">PHA8399_02447</name>
</gene>
<evidence type="ECO:0000256" key="7">
    <source>
        <dbReference type="ARBA" id="ARBA00022741"/>
    </source>
</evidence>
<dbReference type="InterPro" id="IPR011006">
    <property type="entry name" value="CheY-like_superfamily"/>
</dbReference>
<dbReference type="Proteomes" id="UP000051326">
    <property type="component" value="Unassembled WGS sequence"/>
</dbReference>
<evidence type="ECO:0000256" key="12">
    <source>
        <dbReference type="ARBA" id="ARBA00023136"/>
    </source>
</evidence>
<dbReference type="InterPro" id="IPR005467">
    <property type="entry name" value="His_kinase_dom"/>
</dbReference>
<protein>
    <recommendedName>
        <fullName evidence="3">histidine kinase</fullName>
        <ecNumber evidence="3">2.7.13.3</ecNumber>
    </recommendedName>
</protein>
<evidence type="ECO:0000256" key="14">
    <source>
        <dbReference type="SAM" id="Phobius"/>
    </source>
</evidence>
<keyword evidence="6 14" id="KW-0812">Transmembrane</keyword>
<keyword evidence="12 14" id="KW-0472">Membrane</keyword>
<evidence type="ECO:0000313" key="18">
    <source>
        <dbReference type="Proteomes" id="UP000051326"/>
    </source>
</evidence>
<dbReference type="InterPro" id="IPR001789">
    <property type="entry name" value="Sig_transdc_resp-reg_receiver"/>
</dbReference>
<dbReference type="SMART" id="SM00388">
    <property type="entry name" value="HisKA"/>
    <property type="match status" value="1"/>
</dbReference>
<dbReference type="InterPro" id="IPR003594">
    <property type="entry name" value="HATPase_dom"/>
</dbReference>
<keyword evidence="7" id="KW-0547">Nucleotide-binding</keyword>
<dbReference type="SUPFAM" id="SSF47384">
    <property type="entry name" value="Homodimeric domain of signal transducing histidine kinase"/>
    <property type="match status" value="1"/>
</dbReference>
<dbReference type="EMBL" id="CYSR01000022">
    <property type="protein sequence ID" value="CUI00319.1"/>
    <property type="molecule type" value="Genomic_DNA"/>
</dbReference>
<evidence type="ECO:0000256" key="2">
    <source>
        <dbReference type="ARBA" id="ARBA00004370"/>
    </source>
</evidence>
<dbReference type="FunFam" id="1.10.287.130:FF:000004">
    <property type="entry name" value="Ethylene receptor 1"/>
    <property type="match status" value="1"/>
</dbReference>
<evidence type="ECO:0000256" key="11">
    <source>
        <dbReference type="ARBA" id="ARBA00023012"/>
    </source>
</evidence>
<name>A0A0P1HA86_9RHOB</name>
<dbReference type="InterPro" id="IPR036097">
    <property type="entry name" value="HisK_dim/P_sf"/>
</dbReference>
<evidence type="ECO:0000259" key="15">
    <source>
        <dbReference type="PROSITE" id="PS50109"/>
    </source>
</evidence>
<reference evidence="17 18" key="1">
    <citation type="submission" date="2015-09" db="EMBL/GenBank/DDBJ databases">
        <authorList>
            <consortium name="Swine Surveillance"/>
        </authorList>
    </citation>
    <scope>NUCLEOTIDE SEQUENCE [LARGE SCALE GENOMIC DNA]</scope>
    <source>
        <strain evidence="17 18">CECT 8399</strain>
    </source>
</reference>
<dbReference type="SMART" id="SM00448">
    <property type="entry name" value="REC"/>
    <property type="match status" value="1"/>
</dbReference>
<dbReference type="SUPFAM" id="SSF55874">
    <property type="entry name" value="ATPase domain of HSP90 chaperone/DNA topoisomerase II/histidine kinase"/>
    <property type="match status" value="1"/>
</dbReference>
<dbReference type="SMART" id="SM00387">
    <property type="entry name" value="HATPase_c"/>
    <property type="match status" value="1"/>
</dbReference>
<keyword evidence="8 17" id="KW-0418">Kinase</keyword>
<dbReference type="Gene3D" id="3.30.565.10">
    <property type="entry name" value="Histidine kinase-like ATPase, C-terminal domain"/>
    <property type="match status" value="1"/>
</dbReference>
<dbReference type="AlphaFoldDB" id="A0A0P1HA86"/>
<dbReference type="SUPFAM" id="SSF52172">
    <property type="entry name" value="CheY-like"/>
    <property type="match status" value="1"/>
</dbReference>
<comment type="catalytic activity">
    <reaction evidence="1">
        <text>ATP + protein L-histidine = ADP + protein N-phospho-L-histidine.</text>
        <dbReference type="EC" id="2.7.13.3"/>
    </reaction>
</comment>
<evidence type="ECO:0000256" key="6">
    <source>
        <dbReference type="ARBA" id="ARBA00022692"/>
    </source>
</evidence>
<dbReference type="PROSITE" id="PS50109">
    <property type="entry name" value="HIS_KIN"/>
    <property type="match status" value="1"/>
</dbReference>
<evidence type="ECO:0000256" key="3">
    <source>
        <dbReference type="ARBA" id="ARBA00012438"/>
    </source>
</evidence>
<dbReference type="EC" id="2.7.13.3" evidence="3"/>
<dbReference type="PROSITE" id="PS50110">
    <property type="entry name" value="RESPONSE_REGULATORY"/>
    <property type="match status" value="1"/>
</dbReference>
<evidence type="ECO:0000259" key="16">
    <source>
        <dbReference type="PROSITE" id="PS50110"/>
    </source>
</evidence>
<dbReference type="RefSeq" id="WP_158509263.1">
    <property type="nucleotide sequence ID" value="NZ_CYSR01000022.1"/>
</dbReference>
<evidence type="ECO:0000256" key="10">
    <source>
        <dbReference type="ARBA" id="ARBA00022989"/>
    </source>
</evidence>
<dbReference type="InterPro" id="IPR003661">
    <property type="entry name" value="HisK_dim/P_dom"/>
</dbReference>
<dbReference type="FunFam" id="3.30.565.10:FF:000010">
    <property type="entry name" value="Sensor histidine kinase RcsC"/>
    <property type="match status" value="1"/>
</dbReference>